<reference evidence="9 10" key="1">
    <citation type="submission" date="2016-08" db="EMBL/GenBank/DDBJ databases">
        <title>Draft genome of Fabibacter sp. strain SK-8.</title>
        <authorList>
            <person name="Wong S.-K."/>
            <person name="Hamasaki K."/>
            <person name="Yoshizawa S."/>
        </authorList>
    </citation>
    <scope>NUCLEOTIDE SEQUENCE [LARGE SCALE GENOMIC DNA]</scope>
    <source>
        <strain evidence="9 10">SK-8</strain>
    </source>
</reference>
<sequence length="800" mass="90314">MLKNYLLVAYRSLVRDKFFTILNLFGLTVGITAFLLIGLYVKYELTFDKFHSKKDRIYAYKTLYYTPEGTSGSDKFSLPAGSILKENVPEIEELVQLTGGYKALINVGDETFYDEEWYYSNNSLFKTFDFEIITGTPNLEAASSVVITETIAEKLFGDTDPIGQLIQMDKKDQYYVTAVAADPPKNSYIQFSMIFSNINLLNSLSQYDNEDQRRWGTSANTYFLKAEGTSEEQMLNKMRSVGREFFGSRFFKDEDGNPNFEPSIIPYEDIYLKSRFTSGISPTGDIRYVYLFSSIAVLILLIACVNYVNLATAKSLKRAKETGLRKVIGADKSQLLRLYLTESVLLTTISVFIAFAIAERILPAYNNLIDRSLELSYGSLEFLFTIVVINLSIGILAGLYPAIKLSGFKPIDAIRGSKSAGGKKSVRRGLVFLQFLIAQMLIVVTIVIQSQLSYLQNKDLGYNREQALYINTYEEFDENGDVFKSAVDKIPSVELSSYSNGVFTWAAITFFQMREIEGNEDDKSEDYVIADLFEGDADFIDLMQIEMISGRGFDKNNTSDESEAIIINEAGVKKFGWEEPLGKKLKVWGSKDRYVIGVMRDFHNESLKAEITPSFVVLDNKATEYLNLRIGAEDMSGTIAKVESIWNELVPDRPLEYTFYDDKFDQHYKAEQRLGQVFFTFASLAIGISLLGLIGLTTFTAEQRLKEIGIRKVLGASIKQLILLLSKEFVILSLIAFLVAVPISYYVMDDWLTEFKYRIDINVGIYAIAIVASIGVAWLVVCFQSIKVAKSNPTNILRTD</sequence>
<keyword evidence="10" id="KW-1185">Reference proteome</keyword>
<feature type="transmembrane region" description="Helical" evidence="6">
    <location>
        <begin position="21"/>
        <end position="41"/>
    </location>
</feature>
<evidence type="ECO:0000256" key="5">
    <source>
        <dbReference type="ARBA" id="ARBA00023136"/>
    </source>
</evidence>
<proteinExistence type="predicted"/>
<dbReference type="Pfam" id="PF02687">
    <property type="entry name" value="FtsX"/>
    <property type="match status" value="2"/>
</dbReference>
<keyword evidence="3 6" id="KW-0812">Transmembrane</keyword>
<feature type="domain" description="ABC3 transporter permease C-terminal" evidence="7">
    <location>
        <begin position="294"/>
        <end position="408"/>
    </location>
</feature>
<evidence type="ECO:0000256" key="4">
    <source>
        <dbReference type="ARBA" id="ARBA00022989"/>
    </source>
</evidence>
<dbReference type="PANTHER" id="PTHR30572">
    <property type="entry name" value="MEMBRANE COMPONENT OF TRANSPORTER-RELATED"/>
    <property type="match status" value="1"/>
</dbReference>
<feature type="transmembrane region" description="Helical" evidence="6">
    <location>
        <begin position="677"/>
        <end position="700"/>
    </location>
</feature>
<feature type="domain" description="ABC3 transporter permease C-terminal" evidence="7">
    <location>
        <begin position="680"/>
        <end position="793"/>
    </location>
</feature>
<dbReference type="PANTHER" id="PTHR30572:SF18">
    <property type="entry name" value="ABC-TYPE MACROLIDE FAMILY EXPORT SYSTEM PERMEASE COMPONENT 2"/>
    <property type="match status" value="1"/>
</dbReference>
<feature type="transmembrane region" description="Helical" evidence="6">
    <location>
        <begin position="344"/>
        <end position="362"/>
    </location>
</feature>
<evidence type="ECO:0000256" key="1">
    <source>
        <dbReference type="ARBA" id="ARBA00004651"/>
    </source>
</evidence>
<dbReference type="OrthoDB" id="8740261at2"/>
<evidence type="ECO:0000313" key="10">
    <source>
        <dbReference type="Proteomes" id="UP000095552"/>
    </source>
</evidence>
<accession>A0A1E5SYJ4</accession>
<keyword evidence="4 6" id="KW-1133">Transmembrane helix</keyword>
<feature type="transmembrane region" description="Helical" evidence="6">
    <location>
        <begin position="429"/>
        <end position="448"/>
    </location>
</feature>
<dbReference type="GO" id="GO:0005886">
    <property type="term" value="C:plasma membrane"/>
    <property type="evidence" value="ECO:0007669"/>
    <property type="project" value="UniProtKB-SubCell"/>
</dbReference>
<dbReference type="InterPro" id="IPR050250">
    <property type="entry name" value="Macrolide_Exporter_MacB"/>
</dbReference>
<dbReference type="STRING" id="1563681.BFP71_11910"/>
<feature type="domain" description="MacB-like periplasmic core" evidence="8">
    <location>
        <begin position="20"/>
        <end position="239"/>
    </location>
</feature>
<evidence type="ECO:0000259" key="8">
    <source>
        <dbReference type="Pfam" id="PF12704"/>
    </source>
</evidence>
<evidence type="ECO:0008006" key="11">
    <source>
        <dbReference type="Google" id="ProtNLM"/>
    </source>
</evidence>
<feature type="transmembrane region" description="Helical" evidence="6">
    <location>
        <begin position="288"/>
        <end position="310"/>
    </location>
</feature>
<dbReference type="GO" id="GO:0022857">
    <property type="term" value="F:transmembrane transporter activity"/>
    <property type="evidence" value="ECO:0007669"/>
    <property type="project" value="TreeGrafter"/>
</dbReference>
<organism evidence="9 10">
    <name type="scientific">Roseivirga misakiensis</name>
    <dbReference type="NCBI Taxonomy" id="1563681"/>
    <lineage>
        <taxon>Bacteria</taxon>
        <taxon>Pseudomonadati</taxon>
        <taxon>Bacteroidota</taxon>
        <taxon>Cytophagia</taxon>
        <taxon>Cytophagales</taxon>
        <taxon>Roseivirgaceae</taxon>
        <taxon>Roseivirga</taxon>
    </lineage>
</organism>
<dbReference type="InterPro" id="IPR025857">
    <property type="entry name" value="MacB_PCD"/>
</dbReference>
<keyword evidence="5 6" id="KW-0472">Membrane</keyword>
<dbReference type="AlphaFoldDB" id="A0A1E5SYJ4"/>
<dbReference type="InterPro" id="IPR003838">
    <property type="entry name" value="ABC3_permease_C"/>
</dbReference>
<dbReference type="EMBL" id="MDGQ01000005">
    <property type="protein sequence ID" value="OEK04182.1"/>
    <property type="molecule type" value="Genomic_DNA"/>
</dbReference>
<comment type="caution">
    <text evidence="9">The sequence shown here is derived from an EMBL/GenBank/DDBJ whole genome shotgun (WGS) entry which is preliminary data.</text>
</comment>
<gene>
    <name evidence="9" type="ORF">BFP71_11910</name>
</gene>
<evidence type="ECO:0000256" key="3">
    <source>
        <dbReference type="ARBA" id="ARBA00022692"/>
    </source>
</evidence>
<evidence type="ECO:0000256" key="6">
    <source>
        <dbReference type="SAM" id="Phobius"/>
    </source>
</evidence>
<dbReference type="Pfam" id="PF12704">
    <property type="entry name" value="MacB_PCD"/>
    <property type="match status" value="1"/>
</dbReference>
<evidence type="ECO:0000259" key="7">
    <source>
        <dbReference type="Pfam" id="PF02687"/>
    </source>
</evidence>
<name>A0A1E5SYJ4_9BACT</name>
<dbReference type="Proteomes" id="UP000095552">
    <property type="component" value="Unassembled WGS sequence"/>
</dbReference>
<dbReference type="RefSeq" id="WP_069835687.1">
    <property type="nucleotide sequence ID" value="NZ_MDGQ01000005.1"/>
</dbReference>
<keyword evidence="2" id="KW-1003">Cell membrane</keyword>
<feature type="transmembrane region" description="Helical" evidence="6">
    <location>
        <begin position="382"/>
        <end position="408"/>
    </location>
</feature>
<evidence type="ECO:0000256" key="2">
    <source>
        <dbReference type="ARBA" id="ARBA00022475"/>
    </source>
</evidence>
<comment type="subcellular location">
    <subcellularLocation>
        <location evidence="1">Cell membrane</location>
        <topology evidence="1">Multi-pass membrane protein</topology>
    </subcellularLocation>
</comment>
<protein>
    <recommendedName>
        <fullName evidence="11">ABC transporter permease</fullName>
    </recommendedName>
</protein>
<feature type="transmembrane region" description="Helical" evidence="6">
    <location>
        <begin position="721"/>
        <end position="743"/>
    </location>
</feature>
<feature type="transmembrane region" description="Helical" evidence="6">
    <location>
        <begin position="763"/>
        <end position="783"/>
    </location>
</feature>
<evidence type="ECO:0000313" key="9">
    <source>
        <dbReference type="EMBL" id="OEK04182.1"/>
    </source>
</evidence>